<dbReference type="GeneID" id="36331783"/>
<gene>
    <name evidence="2" type="ORF">POSPLADRAFT_1154270</name>
</gene>
<feature type="region of interest" description="Disordered" evidence="1">
    <location>
        <begin position="1"/>
        <end position="37"/>
    </location>
</feature>
<proteinExistence type="predicted"/>
<evidence type="ECO:0000313" key="3">
    <source>
        <dbReference type="Proteomes" id="UP000194127"/>
    </source>
</evidence>
<dbReference type="AlphaFoldDB" id="A0A1X6MP65"/>
<protein>
    <submittedName>
        <fullName evidence="2">Uncharacterized protein</fullName>
    </submittedName>
</protein>
<accession>A0A1X6MP65</accession>
<dbReference type="OrthoDB" id="3364747at2759"/>
<dbReference type="Proteomes" id="UP000194127">
    <property type="component" value="Unassembled WGS sequence"/>
</dbReference>
<name>A0A1X6MP65_9APHY</name>
<keyword evidence="3" id="KW-1185">Reference proteome</keyword>
<dbReference type="RefSeq" id="XP_024335005.1">
    <property type="nucleotide sequence ID" value="XM_024486834.1"/>
</dbReference>
<dbReference type="EMBL" id="KZ110605">
    <property type="protein sequence ID" value="OSX58211.1"/>
    <property type="molecule type" value="Genomic_DNA"/>
</dbReference>
<evidence type="ECO:0000256" key="1">
    <source>
        <dbReference type="SAM" id="MobiDB-lite"/>
    </source>
</evidence>
<evidence type="ECO:0000313" key="2">
    <source>
        <dbReference type="EMBL" id="OSX58211.1"/>
    </source>
</evidence>
<sequence>MGIFSSKSKKGTMSDNPETRQVEKMIASETKADQKNVDHALRDLKKADKMHDKSIKSADKAQHALDKAVKKEHKTAQAVNKAEHQHETAIANQHNASKTVELQRQHESVLEQDLQKRRNEFEELQQRKAANDVGIILSPFSRGLTCSLGDA</sequence>
<organism evidence="2 3">
    <name type="scientific">Postia placenta MAD-698-R-SB12</name>
    <dbReference type="NCBI Taxonomy" id="670580"/>
    <lineage>
        <taxon>Eukaryota</taxon>
        <taxon>Fungi</taxon>
        <taxon>Dikarya</taxon>
        <taxon>Basidiomycota</taxon>
        <taxon>Agaricomycotina</taxon>
        <taxon>Agaricomycetes</taxon>
        <taxon>Polyporales</taxon>
        <taxon>Adustoporiaceae</taxon>
        <taxon>Rhodonia</taxon>
    </lineage>
</organism>
<reference evidence="2 3" key="1">
    <citation type="submission" date="2017-04" db="EMBL/GenBank/DDBJ databases">
        <title>Genome Sequence of the Model Brown-Rot Fungus Postia placenta SB12.</title>
        <authorList>
            <consortium name="DOE Joint Genome Institute"/>
            <person name="Gaskell J."/>
            <person name="Kersten P."/>
            <person name="Larrondo L.F."/>
            <person name="Canessa P."/>
            <person name="Martinez D."/>
            <person name="Hibbett D."/>
            <person name="Schmoll M."/>
            <person name="Kubicek C.P."/>
            <person name="Martinez A.T."/>
            <person name="Yadav J."/>
            <person name="Master E."/>
            <person name="Magnuson J.K."/>
            <person name="James T."/>
            <person name="Yaver D."/>
            <person name="Berka R."/>
            <person name="Labutti K."/>
            <person name="Lipzen A."/>
            <person name="Aerts A."/>
            <person name="Barry K."/>
            <person name="Henrissat B."/>
            <person name="Blanchette R."/>
            <person name="Grigoriev I."/>
            <person name="Cullen D."/>
        </authorList>
    </citation>
    <scope>NUCLEOTIDE SEQUENCE [LARGE SCALE GENOMIC DNA]</scope>
    <source>
        <strain evidence="2 3">MAD-698-R-SB12</strain>
    </source>
</reference>